<dbReference type="EMBL" id="KZ107841">
    <property type="protein sequence ID" value="OSS50736.1"/>
    <property type="molecule type" value="Genomic_DNA"/>
</dbReference>
<dbReference type="InParanoid" id="A0A1Y2M3P6"/>
<proteinExistence type="predicted"/>
<sequence length="243" mass="27222">MAPNIPDTYLWLGLGAFTVLLVTHVSTSLRHVKHLTAVSTPPPPRPGHGHPPSPSAQEDAIKTTSLLTLATSPNTDIRHAATQLLCERFAAHRPAWKKLARHLASRDGERARRARLAARLLTRYRVLGHYRVSPVGGWEGWGMSWEEAAGVREPLREIIAGGGEDEEEEEEEEAEEEEEEEERDARRRRREAVVIHEGEGRVGRADVWMRDREGVLGLDFEAEGDRLVRELEAAELIIDGVVH</sequence>
<evidence type="ECO:0000256" key="1">
    <source>
        <dbReference type="SAM" id="MobiDB-lite"/>
    </source>
</evidence>
<reference evidence="2 3" key="1">
    <citation type="journal article" date="2017" name="Genome Announc.">
        <title>Genome sequence of the saprophytic ascomycete Epicoccum nigrum ICMP 19927 strain isolated from New Zealand.</title>
        <authorList>
            <person name="Fokin M."/>
            <person name="Fleetwood D."/>
            <person name="Weir B.S."/>
            <person name="Villas-Boas S.G."/>
        </authorList>
    </citation>
    <scope>NUCLEOTIDE SEQUENCE [LARGE SCALE GENOMIC DNA]</scope>
    <source>
        <strain evidence="2 3">ICMP 19927</strain>
    </source>
</reference>
<feature type="region of interest" description="Disordered" evidence="1">
    <location>
        <begin position="36"/>
        <end position="59"/>
    </location>
</feature>
<feature type="compositionally biased region" description="Pro residues" evidence="1">
    <location>
        <begin position="40"/>
        <end position="54"/>
    </location>
</feature>
<feature type="region of interest" description="Disordered" evidence="1">
    <location>
        <begin position="161"/>
        <end position="189"/>
    </location>
</feature>
<accession>A0A1Y2M3P6</accession>
<keyword evidence="3" id="KW-1185">Reference proteome</keyword>
<name>A0A1Y2M3P6_EPING</name>
<feature type="compositionally biased region" description="Acidic residues" evidence="1">
    <location>
        <begin position="163"/>
        <end position="182"/>
    </location>
</feature>
<organism evidence="2 3">
    <name type="scientific">Epicoccum nigrum</name>
    <name type="common">Soil fungus</name>
    <name type="synonym">Epicoccum purpurascens</name>
    <dbReference type="NCBI Taxonomy" id="105696"/>
    <lineage>
        <taxon>Eukaryota</taxon>
        <taxon>Fungi</taxon>
        <taxon>Dikarya</taxon>
        <taxon>Ascomycota</taxon>
        <taxon>Pezizomycotina</taxon>
        <taxon>Dothideomycetes</taxon>
        <taxon>Pleosporomycetidae</taxon>
        <taxon>Pleosporales</taxon>
        <taxon>Pleosporineae</taxon>
        <taxon>Didymellaceae</taxon>
        <taxon>Epicoccum</taxon>
    </lineage>
</organism>
<evidence type="ECO:0000313" key="3">
    <source>
        <dbReference type="Proteomes" id="UP000193240"/>
    </source>
</evidence>
<evidence type="ECO:0000313" key="2">
    <source>
        <dbReference type="EMBL" id="OSS50736.1"/>
    </source>
</evidence>
<gene>
    <name evidence="2" type="ORF">B5807_04083</name>
</gene>
<dbReference type="AlphaFoldDB" id="A0A1Y2M3P6"/>
<protein>
    <submittedName>
        <fullName evidence="2">Uncharacterized protein</fullName>
    </submittedName>
</protein>
<dbReference type="OMA" id="TSHNNDI"/>
<dbReference type="Proteomes" id="UP000193240">
    <property type="component" value="Unassembled WGS sequence"/>
</dbReference>